<evidence type="ECO:0000256" key="1">
    <source>
        <dbReference type="SAM" id="MobiDB-lite"/>
    </source>
</evidence>
<evidence type="ECO:0000313" key="2">
    <source>
        <dbReference type="EMBL" id="JAR86518.1"/>
    </source>
</evidence>
<proteinExistence type="predicted"/>
<feature type="non-terminal residue" evidence="2">
    <location>
        <position position="78"/>
    </location>
</feature>
<name>A0A147B6W6_9ACAR</name>
<protein>
    <submittedName>
        <fullName evidence="2">Nitric oxide associated protein 1 like</fullName>
    </submittedName>
</protein>
<organism evidence="2">
    <name type="scientific">Alectorobius mimon</name>
    <dbReference type="NCBI Taxonomy" id="360319"/>
    <lineage>
        <taxon>Eukaryota</taxon>
        <taxon>Metazoa</taxon>
        <taxon>Ecdysozoa</taxon>
        <taxon>Arthropoda</taxon>
        <taxon>Chelicerata</taxon>
        <taxon>Arachnida</taxon>
        <taxon>Acari</taxon>
        <taxon>Parasitiformes</taxon>
        <taxon>Ixodida</taxon>
        <taxon>Ixodoidea</taxon>
        <taxon>Argasidae</taxon>
        <taxon>Ornithodorinae</taxon>
        <taxon>Alectorobius</taxon>
    </lineage>
</organism>
<sequence length="78" mass="8666">MSKKDIRFTSQQFSVAMRPRRELTSNSDTSIGWSSLDALPPHGHSLRQHGRRPLVEAAAGRGPRSDADVFVAVERQAH</sequence>
<feature type="compositionally biased region" description="Polar residues" evidence="1">
    <location>
        <begin position="24"/>
        <end position="33"/>
    </location>
</feature>
<dbReference type="AlphaFoldDB" id="A0A147B6W6"/>
<reference evidence="2" key="1">
    <citation type="submission" date="2016-03" db="EMBL/GenBank/DDBJ databases">
        <title>Gut transcriptome analysis on engorged females of Ornithodoros mimon (Acari: Argasidae) and phylogenetic inferences of soft ticks.</title>
        <authorList>
            <person name="Landulfo G.A."/>
            <person name="Giovanni D."/>
            <person name="Carvalho E."/>
            <person name="Junqueira-de-Azevedo I."/>
            <person name="Patane J."/>
            <person name="Mendoca R."/>
            <person name="Barros-Battesti D."/>
        </authorList>
    </citation>
    <scope>NUCLEOTIDE SEQUENCE</scope>
    <source>
        <strain evidence="2">Females</strain>
        <tissue evidence="2">Gut</tissue>
    </source>
</reference>
<accession>A0A147B6W6</accession>
<dbReference type="EMBL" id="GEIB01001903">
    <property type="protein sequence ID" value="JAR86518.1"/>
    <property type="molecule type" value="Transcribed_RNA"/>
</dbReference>
<feature type="region of interest" description="Disordered" evidence="1">
    <location>
        <begin position="20"/>
        <end position="48"/>
    </location>
</feature>